<feature type="domain" description="DUF1254" evidence="3">
    <location>
        <begin position="70"/>
        <end position="199"/>
    </location>
</feature>
<dbReference type="PANTHER" id="PTHR36509">
    <property type="entry name" value="BLL3101 PROTEIN"/>
    <property type="match status" value="1"/>
</dbReference>
<dbReference type="Pfam" id="PF06863">
    <property type="entry name" value="DUF1254"/>
    <property type="match status" value="1"/>
</dbReference>
<evidence type="ECO:0000259" key="3">
    <source>
        <dbReference type="Pfam" id="PF06863"/>
    </source>
</evidence>
<evidence type="ECO:0000256" key="1">
    <source>
        <dbReference type="SAM" id="SignalP"/>
    </source>
</evidence>
<dbReference type="InterPro" id="IPR013424">
    <property type="entry name" value="Ice-binding_C"/>
</dbReference>
<feature type="signal peptide" evidence="1">
    <location>
        <begin position="1"/>
        <end position="26"/>
    </location>
</feature>
<reference evidence="4 5" key="1">
    <citation type="submission" date="2018-03" db="EMBL/GenBank/DDBJ databases">
        <title>The ancient ancestry and fast evolution of plastids.</title>
        <authorList>
            <person name="Moore K.R."/>
            <person name="Magnabosco C."/>
            <person name="Momper L."/>
            <person name="Gold D.A."/>
            <person name="Bosak T."/>
            <person name="Fournier G.P."/>
        </authorList>
    </citation>
    <scope>NUCLEOTIDE SEQUENCE [LARGE SCALE GENOMIC DNA]</scope>
    <source>
        <strain evidence="4 5">CCALA 016</strain>
    </source>
</reference>
<feature type="chain" id="PRO_5015407967" evidence="1">
    <location>
        <begin position="27"/>
        <end position="485"/>
    </location>
</feature>
<evidence type="ECO:0000313" key="4">
    <source>
        <dbReference type="EMBL" id="PSF38460.1"/>
    </source>
</evidence>
<dbReference type="Proteomes" id="UP000239001">
    <property type="component" value="Unassembled WGS sequence"/>
</dbReference>
<dbReference type="AlphaFoldDB" id="A0A2T1M197"/>
<feature type="domain" description="DUF1214" evidence="2">
    <location>
        <begin position="327"/>
        <end position="436"/>
    </location>
</feature>
<dbReference type="RefSeq" id="WP_106455903.1">
    <property type="nucleotide sequence ID" value="NZ_PXOH01000004.1"/>
</dbReference>
<protein>
    <submittedName>
        <fullName evidence="4">DUF1254 domain-containing protein</fullName>
    </submittedName>
</protein>
<keyword evidence="5" id="KW-1185">Reference proteome</keyword>
<sequence length="485" mass="52752">MLKFSTFSSVLLSVGTTISFSLSASATTLESSTINNATPLEIAVQAYIWGYPLISLRRTEALSLVSEAPINQFSYRSTLATPADTAVVRPNNDTLYASAFLDLSQNPLILDIPDTNDRYYSLQFLDAYTNTFAYVGTRENNITAGRYGIIGPNWQGTLPNDLTNTIQAPSNTVWLLGRTLVDGPDDVAAADAVQQQYSLSYYPAPPTQPFPPVPITGSPQTIPDSGLEFYSELNNNLITNPPPADQADLLQTFAMIGVGAGLTPTIDQATAEQAIAIGESLIAQTISQVSVNVNNWLVNYSIGDYGDNYLLRAATAKFGLGANTAEESLYFNAFKDVQGNALVGNKSYRLSFKAGELPPVSPLGFWSLTLYDANGFLVENPIDRYSIGNRTSGLRYNPDGSLDIYIQDQPPIGWESNWLPAPTDSFNLTLRTYLPQDALLDQSYKLRGIQAVSEPSTILGLFAILGFSFLGQRENNTSQNQKDSD</sequence>
<dbReference type="EMBL" id="PXOH01000004">
    <property type="protein sequence ID" value="PSF38460.1"/>
    <property type="molecule type" value="Genomic_DNA"/>
</dbReference>
<dbReference type="OrthoDB" id="40820at2"/>
<reference evidence="4 5" key="2">
    <citation type="submission" date="2018-03" db="EMBL/GenBank/DDBJ databases">
        <authorList>
            <person name="Keele B.F."/>
        </authorList>
    </citation>
    <scope>NUCLEOTIDE SEQUENCE [LARGE SCALE GENOMIC DNA]</scope>
    <source>
        <strain evidence="4 5">CCALA 016</strain>
    </source>
</reference>
<dbReference type="Pfam" id="PF06742">
    <property type="entry name" value="DUF1214"/>
    <property type="match status" value="1"/>
</dbReference>
<organism evidence="4 5">
    <name type="scientific">Aphanothece hegewaldii CCALA 016</name>
    <dbReference type="NCBI Taxonomy" id="2107694"/>
    <lineage>
        <taxon>Bacteria</taxon>
        <taxon>Bacillati</taxon>
        <taxon>Cyanobacteriota</taxon>
        <taxon>Cyanophyceae</taxon>
        <taxon>Oscillatoriophycideae</taxon>
        <taxon>Chroococcales</taxon>
        <taxon>Aphanothecaceae</taxon>
        <taxon>Aphanothece</taxon>
    </lineage>
</organism>
<dbReference type="NCBIfam" id="TIGR02595">
    <property type="entry name" value="PEP_CTERM"/>
    <property type="match status" value="1"/>
</dbReference>
<accession>A0A2T1M197</accession>
<dbReference type="SUPFAM" id="SSF160935">
    <property type="entry name" value="VPA0735-like"/>
    <property type="match status" value="1"/>
</dbReference>
<dbReference type="Gene3D" id="2.60.40.1610">
    <property type="entry name" value="Domain of unknown function DUF1254"/>
    <property type="match status" value="1"/>
</dbReference>
<dbReference type="InterPro" id="IPR010679">
    <property type="entry name" value="DUF1254"/>
</dbReference>
<dbReference type="Gene3D" id="2.60.120.600">
    <property type="entry name" value="Domain of unknown function DUF1214, C-terminal domain"/>
    <property type="match status" value="1"/>
</dbReference>
<gene>
    <name evidence="4" type="ORF">C7H19_05605</name>
</gene>
<comment type="caution">
    <text evidence="4">The sequence shown here is derived from an EMBL/GenBank/DDBJ whole genome shotgun (WGS) entry which is preliminary data.</text>
</comment>
<evidence type="ECO:0000259" key="2">
    <source>
        <dbReference type="Pfam" id="PF06742"/>
    </source>
</evidence>
<dbReference type="InterPro" id="IPR037049">
    <property type="entry name" value="DUF1214_C_sf"/>
</dbReference>
<dbReference type="InterPro" id="IPR037050">
    <property type="entry name" value="DUF1254_sf"/>
</dbReference>
<keyword evidence="1" id="KW-0732">Signal</keyword>
<dbReference type="PANTHER" id="PTHR36509:SF2">
    <property type="entry name" value="BLL3101 PROTEIN"/>
    <property type="match status" value="1"/>
</dbReference>
<name>A0A2T1M197_9CHRO</name>
<proteinExistence type="predicted"/>
<dbReference type="InterPro" id="IPR010621">
    <property type="entry name" value="DUF1214"/>
</dbReference>
<evidence type="ECO:0000313" key="5">
    <source>
        <dbReference type="Proteomes" id="UP000239001"/>
    </source>
</evidence>